<evidence type="ECO:0000259" key="10">
    <source>
        <dbReference type="Pfam" id="PF18913"/>
    </source>
</evidence>
<dbReference type="GO" id="GO:0042132">
    <property type="term" value="F:fructose 1,6-bisphosphate 1-phosphatase activity"/>
    <property type="evidence" value="ECO:0007669"/>
    <property type="project" value="UniProtKB-EC"/>
</dbReference>
<gene>
    <name evidence="11" type="ORF">FHD67_14975</name>
</gene>
<dbReference type="GO" id="GO:0006002">
    <property type="term" value="P:fructose 6-phosphate metabolic process"/>
    <property type="evidence" value="ECO:0007669"/>
    <property type="project" value="TreeGrafter"/>
</dbReference>
<dbReference type="InterPro" id="IPR044015">
    <property type="entry name" value="FBPase_C_dom"/>
</dbReference>
<feature type="domain" description="Fructose-1-6-bisphosphatase class 1 C-terminal" evidence="10">
    <location>
        <begin position="141"/>
        <end position="273"/>
    </location>
</feature>
<evidence type="ECO:0000256" key="2">
    <source>
        <dbReference type="ARBA" id="ARBA00010941"/>
    </source>
</evidence>
<organism evidence="11 12">
    <name type="scientific">Paracoccus haeundaensis</name>
    <dbReference type="NCBI Taxonomy" id="225362"/>
    <lineage>
        <taxon>Bacteria</taxon>
        <taxon>Pseudomonadati</taxon>
        <taxon>Pseudomonadota</taxon>
        <taxon>Alphaproteobacteria</taxon>
        <taxon>Rhodobacterales</taxon>
        <taxon>Paracoccaceae</taxon>
        <taxon>Paracoccus</taxon>
    </lineage>
</organism>
<dbReference type="Pfam" id="PF00316">
    <property type="entry name" value="FBPase"/>
    <property type="match status" value="1"/>
</dbReference>
<sequence length="292" mass="31271">MTEATIDTDLIPADLHACLDDLARHLATGAALRGKGLRWISRADQATPEGGDPRGALALAIAHSPPDQPDANAPTGTLFAIFDAAATAEDSFLRPARQMRAAGYVMHGPRCLMVLTCGDGVQVQALDGWAFAIERARATLPDTVRDLAIDMSQYRHWPRPVRAYVDDCLAGVQGPRGRTIDLRWTPSLVAEAHRILMRGGIYLAPADARSGHARGSLSMLHQAAPIAFLIEQAGGRATDGALPILDAVITGFDSRTPLVFGCVDKVDRVAAYHDLPEAEVSALFGHRGLFRT</sequence>
<dbReference type="PRINTS" id="PR00115">
    <property type="entry name" value="F16BPHPHTASE"/>
</dbReference>
<accession>A0A5C4R3T1</accession>
<comment type="caution">
    <text evidence="11">The sequence shown here is derived from an EMBL/GenBank/DDBJ whole genome shotgun (WGS) entry which is preliminary data.</text>
</comment>
<keyword evidence="6 8" id="KW-0119">Carbohydrate metabolism</keyword>
<dbReference type="GO" id="GO:0005829">
    <property type="term" value="C:cytosol"/>
    <property type="evidence" value="ECO:0007669"/>
    <property type="project" value="TreeGrafter"/>
</dbReference>
<dbReference type="InterPro" id="IPR000146">
    <property type="entry name" value="FBPase_class-1"/>
</dbReference>
<dbReference type="Proteomes" id="UP000304880">
    <property type="component" value="Unassembled WGS sequence"/>
</dbReference>
<dbReference type="AlphaFoldDB" id="A0A5C4R3T1"/>
<evidence type="ECO:0000313" key="11">
    <source>
        <dbReference type="EMBL" id="TNH38411.1"/>
    </source>
</evidence>
<dbReference type="RefSeq" id="WP_139599167.1">
    <property type="nucleotide sequence ID" value="NZ_VDDC01000029.1"/>
</dbReference>
<evidence type="ECO:0000256" key="6">
    <source>
        <dbReference type="ARBA" id="ARBA00023277"/>
    </source>
</evidence>
<reference evidence="11 12" key="1">
    <citation type="submission" date="2019-06" db="EMBL/GenBank/DDBJ databases">
        <authorList>
            <person name="Li J."/>
        </authorList>
    </citation>
    <scope>NUCLEOTIDE SEQUENCE [LARGE SCALE GENOMIC DNA]</scope>
    <source>
        <strain evidence="11 12">CGMCC 1.8012</strain>
    </source>
</reference>
<dbReference type="Pfam" id="PF18913">
    <property type="entry name" value="FBPase_C"/>
    <property type="match status" value="1"/>
</dbReference>
<feature type="domain" description="Fructose-1-6-bisphosphatase class I N-terminal" evidence="9">
    <location>
        <begin position="70"/>
        <end position="127"/>
    </location>
</feature>
<evidence type="ECO:0000256" key="4">
    <source>
        <dbReference type="ARBA" id="ARBA00022490"/>
    </source>
</evidence>
<comment type="pathway">
    <text evidence="7">Carbohydrate biosynthesis.</text>
</comment>
<dbReference type="GO" id="GO:0006000">
    <property type="term" value="P:fructose metabolic process"/>
    <property type="evidence" value="ECO:0007669"/>
    <property type="project" value="TreeGrafter"/>
</dbReference>
<dbReference type="InterPro" id="IPR033391">
    <property type="entry name" value="FBPase_N"/>
</dbReference>
<evidence type="ECO:0000256" key="3">
    <source>
        <dbReference type="ARBA" id="ARBA00013093"/>
    </source>
</evidence>
<evidence type="ECO:0000313" key="12">
    <source>
        <dbReference type="Proteomes" id="UP000304880"/>
    </source>
</evidence>
<name>A0A5C4R3T1_9RHOB</name>
<dbReference type="InterPro" id="IPR028343">
    <property type="entry name" value="FBPtase"/>
</dbReference>
<dbReference type="EC" id="3.1.3.11" evidence="3"/>
<evidence type="ECO:0000256" key="5">
    <source>
        <dbReference type="ARBA" id="ARBA00022801"/>
    </source>
</evidence>
<keyword evidence="5 8" id="KW-0378">Hydrolase</keyword>
<evidence type="ECO:0000256" key="7">
    <source>
        <dbReference type="ARBA" id="ARBA00024331"/>
    </source>
</evidence>
<dbReference type="PANTHER" id="PTHR11556:SF35">
    <property type="entry name" value="SEDOHEPTULOSE-1,7-BISPHOSPHATASE, CHLOROPLASTIC"/>
    <property type="match status" value="1"/>
</dbReference>
<protein>
    <recommendedName>
        <fullName evidence="3">fructose-bisphosphatase</fullName>
        <ecNumber evidence="3">3.1.3.11</ecNumber>
    </recommendedName>
</protein>
<dbReference type="GO" id="GO:0030388">
    <property type="term" value="P:fructose 1,6-bisphosphate metabolic process"/>
    <property type="evidence" value="ECO:0007669"/>
    <property type="project" value="TreeGrafter"/>
</dbReference>
<evidence type="ECO:0000259" key="9">
    <source>
        <dbReference type="Pfam" id="PF00316"/>
    </source>
</evidence>
<comment type="catalytic activity">
    <reaction evidence="1">
        <text>beta-D-fructose 1,6-bisphosphate + H2O = beta-D-fructose 6-phosphate + phosphate</text>
        <dbReference type="Rhea" id="RHEA:11064"/>
        <dbReference type="ChEBI" id="CHEBI:15377"/>
        <dbReference type="ChEBI" id="CHEBI:32966"/>
        <dbReference type="ChEBI" id="CHEBI:43474"/>
        <dbReference type="ChEBI" id="CHEBI:57634"/>
        <dbReference type="EC" id="3.1.3.11"/>
    </reaction>
</comment>
<dbReference type="EMBL" id="VDDC01000029">
    <property type="protein sequence ID" value="TNH38411.1"/>
    <property type="molecule type" value="Genomic_DNA"/>
</dbReference>
<dbReference type="Gene3D" id="3.40.190.80">
    <property type="match status" value="1"/>
</dbReference>
<comment type="similarity">
    <text evidence="2 8">Belongs to the FBPase class 1 family.</text>
</comment>
<proteinExistence type="inferred from homology"/>
<dbReference type="SUPFAM" id="SSF56655">
    <property type="entry name" value="Carbohydrate phosphatase"/>
    <property type="match status" value="1"/>
</dbReference>
<keyword evidence="12" id="KW-1185">Reference proteome</keyword>
<dbReference type="GO" id="GO:0006094">
    <property type="term" value="P:gluconeogenesis"/>
    <property type="evidence" value="ECO:0007669"/>
    <property type="project" value="TreeGrafter"/>
</dbReference>
<evidence type="ECO:0000256" key="1">
    <source>
        <dbReference type="ARBA" id="ARBA00001273"/>
    </source>
</evidence>
<evidence type="ECO:0000256" key="8">
    <source>
        <dbReference type="RuleBase" id="RU000508"/>
    </source>
</evidence>
<dbReference type="GO" id="GO:0005986">
    <property type="term" value="P:sucrose biosynthetic process"/>
    <property type="evidence" value="ECO:0007669"/>
    <property type="project" value="TreeGrafter"/>
</dbReference>
<keyword evidence="4" id="KW-0963">Cytoplasm</keyword>
<dbReference type="PANTHER" id="PTHR11556">
    <property type="entry name" value="FRUCTOSE-1,6-BISPHOSPHATASE-RELATED"/>
    <property type="match status" value="1"/>
</dbReference>
<dbReference type="Gene3D" id="3.30.540.10">
    <property type="entry name" value="Fructose-1,6-Bisphosphatase, subunit A, domain 1"/>
    <property type="match status" value="1"/>
</dbReference>